<dbReference type="Gene3D" id="1.10.8.280">
    <property type="entry name" value="ABC transporter ATPase domain-like"/>
    <property type="match status" value="1"/>
</dbReference>
<dbReference type="InterPro" id="IPR017871">
    <property type="entry name" value="ABC_transporter-like_CS"/>
</dbReference>
<dbReference type="Pfam" id="PF00005">
    <property type="entry name" value="ABC_tran"/>
    <property type="match status" value="1"/>
</dbReference>
<keyword evidence="8" id="KW-0863">Zinc-finger</keyword>
<dbReference type="Proteomes" id="UP001319200">
    <property type="component" value="Unassembled WGS sequence"/>
</dbReference>
<dbReference type="GO" id="GO:0004518">
    <property type="term" value="F:nuclease activity"/>
    <property type="evidence" value="ECO:0007669"/>
    <property type="project" value="UniProtKB-KW"/>
</dbReference>
<evidence type="ECO:0000256" key="3">
    <source>
        <dbReference type="ARBA" id="ARBA00022723"/>
    </source>
</evidence>
<dbReference type="CDD" id="cd03270">
    <property type="entry name" value="ABC_UvrA_I"/>
    <property type="match status" value="1"/>
</dbReference>
<evidence type="ECO:0000313" key="19">
    <source>
        <dbReference type="Proteomes" id="UP001319200"/>
    </source>
</evidence>
<keyword evidence="2" id="KW-0963">Cytoplasm</keyword>
<reference evidence="18 19" key="1">
    <citation type="submission" date="2021-05" db="EMBL/GenBank/DDBJ databases">
        <title>A Polyphasic approach of four new species of the genus Ohtaekwangia: Ohtaekwangia histidinii sp. nov., Ohtaekwangia cretensis sp. nov., Ohtaekwangia indiensis sp. nov., Ohtaekwangia reichenbachii sp. nov. from diverse environment.</title>
        <authorList>
            <person name="Octaviana S."/>
        </authorList>
    </citation>
    <scope>NUCLEOTIDE SEQUENCE [LARGE SCALE GENOMIC DNA]</scope>
    <source>
        <strain evidence="18 19">PWU4</strain>
    </source>
</reference>
<keyword evidence="4" id="KW-0677">Repeat</keyword>
<evidence type="ECO:0000256" key="5">
    <source>
        <dbReference type="ARBA" id="ARBA00022741"/>
    </source>
</evidence>
<dbReference type="InterPro" id="IPR003439">
    <property type="entry name" value="ABC_transporter-like_ATP-bd"/>
</dbReference>
<evidence type="ECO:0000256" key="15">
    <source>
        <dbReference type="ARBA" id="ARBA00039316"/>
    </source>
</evidence>
<dbReference type="PROSITE" id="PS50893">
    <property type="entry name" value="ABC_TRANSPORTER_2"/>
    <property type="match status" value="2"/>
</dbReference>
<evidence type="ECO:0000313" key="18">
    <source>
        <dbReference type="EMBL" id="MBT1696976.1"/>
    </source>
</evidence>
<organism evidence="18 19">
    <name type="scientific">Chryseosolibacter histidini</name>
    <dbReference type="NCBI Taxonomy" id="2782349"/>
    <lineage>
        <taxon>Bacteria</taxon>
        <taxon>Pseudomonadati</taxon>
        <taxon>Bacteroidota</taxon>
        <taxon>Cytophagia</taxon>
        <taxon>Cytophagales</taxon>
        <taxon>Chryseotaleaceae</taxon>
        <taxon>Chryseosolibacter</taxon>
    </lineage>
</organism>
<dbReference type="SUPFAM" id="SSF52540">
    <property type="entry name" value="P-loop containing nucleoside triphosphate hydrolases"/>
    <property type="match status" value="2"/>
</dbReference>
<dbReference type="InterPro" id="IPR027417">
    <property type="entry name" value="P-loop_NTPase"/>
</dbReference>
<keyword evidence="3" id="KW-0479">Metal-binding</keyword>
<comment type="similarity">
    <text evidence="14">Belongs to the ABC transporter superfamily. UvrA family.</text>
</comment>
<protein>
    <recommendedName>
        <fullName evidence="15">UvrABC system protein A</fullName>
    </recommendedName>
    <alternativeName>
        <fullName evidence="16">Excinuclease ABC subunit A</fullName>
    </alternativeName>
</protein>
<dbReference type="Gene3D" id="1.20.1580.10">
    <property type="entry name" value="ABC transporter ATPase like domain"/>
    <property type="match status" value="2"/>
</dbReference>
<dbReference type="GO" id="GO:0006281">
    <property type="term" value="P:DNA repair"/>
    <property type="evidence" value="ECO:0007669"/>
    <property type="project" value="UniProtKB-KW"/>
</dbReference>
<evidence type="ECO:0000256" key="12">
    <source>
        <dbReference type="ARBA" id="ARBA00023125"/>
    </source>
</evidence>
<keyword evidence="9" id="KW-0862">Zinc</keyword>
<keyword evidence="5" id="KW-0547">Nucleotide-binding</keyword>
<dbReference type="Pfam" id="PF17755">
    <property type="entry name" value="UvrA_DNA-bind"/>
    <property type="match status" value="1"/>
</dbReference>
<evidence type="ECO:0000256" key="9">
    <source>
        <dbReference type="ARBA" id="ARBA00022833"/>
    </source>
</evidence>
<proteinExistence type="inferred from homology"/>
<evidence type="ECO:0000256" key="13">
    <source>
        <dbReference type="ARBA" id="ARBA00023204"/>
    </source>
</evidence>
<evidence type="ECO:0000256" key="16">
    <source>
        <dbReference type="ARBA" id="ARBA00042156"/>
    </source>
</evidence>
<evidence type="ECO:0000256" key="2">
    <source>
        <dbReference type="ARBA" id="ARBA00022490"/>
    </source>
</evidence>
<comment type="caution">
    <text evidence="18">The sequence shown here is derived from an EMBL/GenBank/DDBJ whole genome shotgun (WGS) entry which is preliminary data.</text>
</comment>
<dbReference type="GO" id="GO:0016887">
    <property type="term" value="F:ATP hydrolysis activity"/>
    <property type="evidence" value="ECO:0007669"/>
    <property type="project" value="InterPro"/>
</dbReference>
<dbReference type="InterPro" id="IPR041552">
    <property type="entry name" value="UvrA_DNA-bd"/>
</dbReference>
<sequence>MYMQEYIVIQGARENNLKNISLKIPKRKITIFTGVSGSGKSSIVFDTISTEAQRQLNETFTFFVRNLLPKYSQPDADVIENLSTTIVIDQKRLGGNSRSTVGTITDVYSLLRLLFSRLGHPHHGYAYAFSFNDPGGMCPECSGIGKKVGLDLEKFLDTSKSLNEGAILFPVFAVGTWYWNSYAYSGLFDRDKKLKDYSAEEWEMFLYGKDKKFDLKTEAGAFKITYEGVVEKFNRLYIKRDISALAESTRKKLEPFMSSLPCTACKGTRLNQSVLASRINGYNIADYTAMEVRALVNVVNTINHPATATVVNGIVTRLQHLVSIGLGYLSLDRETTTLSGGESQRIKMVKHLTSNLTDMIYVFDEPSIGLHPRDVHRLNELLRKLRDKGNTVLVVEHDPDVIAIADHIVDVGPHAGTRGGQIVFEGSFEELLSAPTLTGKYLKHVTPLKNSYRISDGCMEIKNASLHNLRQVTVNIPKGVLTVVTGVAGSGKSSLINHVFLKKHPDAIVIDQSAVSSSIRSNPATYTGVMDDIRQLFAQANKVSASLFSFNSKGACDNCQGIGFIYTDLAFLEPIKTPCEICNGKRFKEEVLRYTFKDRSIAEVLAMTISEALQFFDKKELKHRLQAIHDVGLHYLTLGQPLSTLSGGECQRIKIATELHKQGGIYVMDEPTTGLHMSDIGLLMRIINRMADQQNSVIVIEHNLEVIKQADWIIDMGPDGGNNGGQVVFEGTPAQLIEADHSITGTFLRSAIGQ</sequence>
<feature type="domain" description="ABC transporter" evidence="17">
    <location>
        <begin position="1"/>
        <end position="444"/>
    </location>
</feature>
<dbReference type="GO" id="GO:0005524">
    <property type="term" value="F:ATP binding"/>
    <property type="evidence" value="ECO:0007669"/>
    <property type="project" value="UniProtKB-KW"/>
</dbReference>
<dbReference type="EMBL" id="JAHESF010000007">
    <property type="protein sequence ID" value="MBT1696976.1"/>
    <property type="molecule type" value="Genomic_DNA"/>
</dbReference>
<name>A0AAP2DIH4_9BACT</name>
<dbReference type="PANTHER" id="PTHR43152">
    <property type="entry name" value="UVRABC SYSTEM PROTEIN A"/>
    <property type="match status" value="1"/>
</dbReference>
<dbReference type="PROSITE" id="PS00211">
    <property type="entry name" value="ABC_TRANSPORTER_1"/>
    <property type="match status" value="1"/>
</dbReference>
<evidence type="ECO:0000256" key="4">
    <source>
        <dbReference type="ARBA" id="ARBA00022737"/>
    </source>
</evidence>
<dbReference type="GO" id="GO:0005737">
    <property type="term" value="C:cytoplasm"/>
    <property type="evidence" value="ECO:0007669"/>
    <property type="project" value="UniProtKB-SubCell"/>
</dbReference>
<keyword evidence="6" id="KW-0227">DNA damage</keyword>
<dbReference type="PANTHER" id="PTHR43152:SF3">
    <property type="entry name" value="UVRABC SYSTEM PROTEIN A"/>
    <property type="match status" value="1"/>
</dbReference>
<keyword evidence="19" id="KW-1185">Reference proteome</keyword>
<evidence type="ECO:0000256" key="8">
    <source>
        <dbReference type="ARBA" id="ARBA00022771"/>
    </source>
</evidence>
<evidence type="ECO:0000256" key="10">
    <source>
        <dbReference type="ARBA" id="ARBA00022840"/>
    </source>
</evidence>
<evidence type="ECO:0000256" key="14">
    <source>
        <dbReference type="ARBA" id="ARBA00038000"/>
    </source>
</evidence>
<evidence type="ECO:0000256" key="6">
    <source>
        <dbReference type="ARBA" id="ARBA00022763"/>
    </source>
</evidence>
<dbReference type="GO" id="GO:0008270">
    <property type="term" value="F:zinc ion binding"/>
    <property type="evidence" value="ECO:0007669"/>
    <property type="project" value="UniProtKB-KW"/>
</dbReference>
<keyword evidence="7" id="KW-0228">DNA excision</keyword>
<keyword evidence="13" id="KW-0234">DNA repair</keyword>
<keyword evidence="12" id="KW-0238">DNA-binding</keyword>
<comment type="subcellular location">
    <subcellularLocation>
        <location evidence="1">Cytoplasm</location>
    </subcellularLocation>
</comment>
<feature type="domain" description="ABC transporter" evidence="17">
    <location>
        <begin position="452"/>
        <end position="749"/>
    </location>
</feature>
<keyword evidence="10" id="KW-0067">ATP-binding</keyword>
<gene>
    <name evidence="18" type="ORF">KK083_08835</name>
</gene>
<dbReference type="AlphaFoldDB" id="A0AAP2DIH4"/>
<keyword evidence="11" id="KW-0267">Excision nuclease</keyword>
<dbReference type="GO" id="GO:0003677">
    <property type="term" value="F:DNA binding"/>
    <property type="evidence" value="ECO:0007669"/>
    <property type="project" value="UniProtKB-KW"/>
</dbReference>
<accession>A0AAP2DIH4</accession>
<evidence type="ECO:0000259" key="17">
    <source>
        <dbReference type="PROSITE" id="PS50893"/>
    </source>
</evidence>
<evidence type="ECO:0000256" key="1">
    <source>
        <dbReference type="ARBA" id="ARBA00004496"/>
    </source>
</evidence>
<evidence type="ECO:0000256" key="11">
    <source>
        <dbReference type="ARBA" id="ARBA00022881"/>
    </source>
</evidence>
<evidence type="ECO:0000256" key="7">
    <source>
        <dbReference type="ARBA" id="ARBA00022769"/>
    </source>
</evidence>
<dbReference type="Gene3D" id="3.40.50.300">
    <property type="entry name" value="P-loop containing nucleotide triphosphate hydrolases"/>
    <property type="match status" value="3"/>
</dbReference>